<evidence type="ECO:0000313" key="3">
    <source>
        <dbReference type="Proteomes" id="UP000634206"/>
    </source>
</evidence>
<dbReference type="SUPFAM" id="SSF55781">
    <property type="entry name" value="GAF domain-like"/>
    <property type="match status" value="1"/>
</dbReference>
<proteinExistence type="predicted"/>
<dbReference type="Gene3D" id="3.30.450.40">
    <property type="match status" value="1"/>
</dbReference>
<dbReference type="Pfam" id="PF01590">
    <property type="entry name" value="GAF"/>
    <property type="match status" value="1"/>
</dbReference>
<comment type="caution">
    <text evidence="2">The sequence shown here is derived from an EMBL/GenBank/DDBJ whole genome shotgun (WGS) entry which is preliminary data.</text>
</comment>
<dbReference type="EMBL" id="JAENIG010000002">
    <property type="protein sequence ID" value="MBK1854231.1"/>
    <property type="molecule type" value="Genomic_DNA"/>
</dbReference>
<dbReference type="InterPro" id="IPR029016">
    <property type="entry name" value="GAF-like_dom_sf"/>
</dbReference>
<dbReference type="AlphaFoldDB" id="A0AAE2VBT7"/>
<dbReference type="Proteomes" id="UP000634206">
    <property type="component" value="Unassembled WGS sequence"/>
</dbReference>
<dbReference type="InterPro" id="IPR003018">
    <property type="entry name" value="GAF"/>
</dbReference>
<sequence>MPPEIDDATSALLTEVLQRCCGVVHCSDCALWLAGNDHLHPLLGHGPHSSRFIGDYRHPLSEGLISMVFASGQPFCENNIQANPQHSSRLDQQLGIQTDAMIVVPVVSAGEMAGVITCVHTSQIDSPAENSQAFTSADMDELEFCAALVGRVLETRV</sequence>
<name>A0AAE2VBT7_9BACT</name>
<evidence type="ECO:0000313" key="2">
    <source>
        <dbReference type="EMBL" id="MBK1854231.1"/>
    </source>
</evidence>
<organism evidence="2 3">
    <name type="scientific">Oceaniferula flava</name>
    <dbReference type="NCBI Taxonomy" id="2800421"/>
    <lineage>
        <taxon>Bacteria</taxon>
        <taxon>Pseudomonadati</taxon>
        <taxon>Verrucomicrobiota</taxon>
        <taxon>Verrucomicrobiia</taxon>
        <taxon>Verrucomicrobiales</taxon>
        <taxon>Verrucomicrobiaceae</taxon>
        <taxon>Oceaniferula</taxon>
    </lineage>
</organism>
<feature type="domain" description="GAF" evidence="1">
    <location>
        <begin position="8"/>
        <end position="156"/>
    </location>
</feature>
<protein>
    <submittedName>
        <fullName evidence="2">GAF domain-containing protein</fullName>
    </submittedName>
</protein>
<dbReference type="RefSeq" id="WP_309488836.1">
    <property type="nucleotide sequence ID" value="NZ_JAENIG010000002.1"/>
</dbReference>
<dbReference type="SMART" id="SM00065">
    <property type="entry name" value="GAF"/>
    <property type="match status" value="1"/>
</dbReference>
<reference evidence="2" key="1">
    <citation type="submission" date="2021-01" db="EMBL/GenBank/DDBJ databases">
        <title>Modified the classification status of verrucomicrobia.</title>
        <authorList>
            <person name="Feng X."/>
        </authorList>
    </citation>
    <scope>NUCLEOTIDE SEQUENCE</scope>
    <source>
        <strain evidence="2">5K15</strain>
    </source>
</reference>
<accession>A0AAE2VBT7</accession>
<evidence type="ECO:0000259" key="1">
    <source>
        <dbReference type="SMART" id="SM00065"/>
    </source>
</evidence>
<gene>
    <name evidence="2" type="ORF">JIN83_04640</name>
</gene>
<keyword evidence="3" id="KW-1185">Reference proteome</keyword>